<dbReference type="InterPro" id="IPR000182">
    <property type="entry name" value="GNAT_dom"/>
</dbReference>
<dbReference type="PANTHER" id="PTHR36449">
    <property type="entry name" value="ACETYLTRANSFERASE-RELATED"/>
    <property type="match status" value="1"/>
</dbReference>
<dbReference type="PANTHER" id="PTHR36449:SF1">
    <property type="entry name" value="ACETYLTRANSFERASE"/>
    <property type="match status" value="1"/>
</dbReference>
<dbReference type="Pfam" id="PF13508">
    <property type="entry name" value="Acetyltransf_7"/>
    <property type="match status" value="1"/>
</dbReference>
<feature type="domain" description="N-acetyltransferase" evidence="6">
    <location>
        <begin position="74"/>
        <end position="144"/>
    </location>
</feature>
<dbReference type="GO" id="GO:0016747">
    <property type="term" value="F:acyltransferase activity, transferring groups other than amino-acyl groups"/>
    <property type="evidence" value="ECO:0007669"/>
    <property type="project" value="InterPro"/>
</dbReference>
<evidence type="ECO:0000256" key="5">
    <source>
        <dbReference type="ARBA" id="ARBA00049880"/>
    </source>
</evidence>
<evidence type="ECO:0000313" key="8">
    <source>
        <dbReference type="Proteomes" id="UP000718821"/>
    </source>
</evidence>
<keyword evidence="1" id="KW-0678">Repressor</keyword>
<proteinExistence type="predicted"/>
<keyword evidence="4" id="KW-0012">Acyltransferase</keyword>
<evidence type="ECO:0000256" key="4">
    <source>
        <dbReference type="ARBA" id="ARBA00023315"/>
    </source>
</evidence>
<name>A0A939B9C5_9BIFI</name>
<dbReference type="Proteomes" id="UP000718821">
    <property type="component" value="Unassembled WGS sequence"/>
</dbReference>
<gene>
    <name evidence="7" type="ORF">H7U32_03305</name>
</gene>
<sequence length="157" mass="17433">MSEYTKPRQITEADNLKGFTCGVPVVDDWLTHHFQTALRQHTAVPYGVFQNGALAGFYTLSAYAVDRESSRGWLARNSPDPVPAILLGMLGVDIRHQTQHLGRSLLKDAILRSMAAAEIIGARALITEPANGNAAGFYERYGFRHIRNSTMMFTPLR</sequence>
<evidence type="ECO:0000256" key="2">
    <source>
        <dbReference type="ARBA" id="ARBA00022649"/>
    </source>
</evidence>
<keyword evidence="8" id="KW-1185">Reference proteome</keyword>
<evidence type="ECO:0000259" key="6">
    <source>
        <dbReference type="Pfam" id="PF13508"/>
    </source>
</evidence>
<dbReference type="SUPFAM" id="SSF55729">
    <property type="entry name" value="Acyl-CoA N-acyltransferases (Nat)"/>
    <property type="match status" value="1"/>
</dbReference>
<evidence type="ECO:0000256" key="3">
    <source>
        <dbReference type="ARBA" id="ARBA00022679"/>
    </source>
</evidence>
<protein>
    <submittedName>
        <fullName evidence="7">GNAT family N-acetyltransferase</fullName>
    </submittedName>
</protein>
<keyword evidence="2" id="KW-1277">Toxin-antitoxin system</keyword>
<dbReference type="Gene3D" id="3.40.630.30">
    <property type="match status" value="1"/>
</dbReference>
<evidence type="ECO:0000256" key="1">
    <source>
        <dbReference type="ARBA" id="ARBA00022491"/>
    </source>
</evidence>
<dbReference type="InterPro" id="IPR016181">
    <property type="entry name" value="Acyl_CoA_acyltransferase"/>
</dbReference>
<dbReference type="RefSeq" id="WP_204468033.1">
    <property type="nucleotide sequence ID" value="NZ_JACLYU010000003.1"/>
</dbReference>
<comment type="caution">
    <text evidence="7">The sequence shown here is derived from an EMBL/GenBank/DDBJ whole genome shotgun (WGS) entry which is preliminary data.</text>
</comment>
<accession>A0A939B9C5</accession>
<dbReference type="EMBL" id="JACLYU010000003">
    <property type="protein sequence ID" value="MBM6699364.1"/>
    <property type="molecule type" value="Genomic_DNA"/>
</dbReference>
<comment type="catalytic activity">
    <reaction evidence="5">
        <text>glycyl-tRNA(Gly) + acetyl-CoA = N-acetylglycyl-tRNA(Gly) + CoA + H(+)</text>
        <dbReference type="Rhea" id="RHEA:81867"/>
        <dbReference type="Rhea" id="RHEA-COMP:9683"/>
        <dbReference type="Rhea" id="RHEA-COMP:19766"/>
        <dbReference type="ChEBI" id="CHEBI:15378"/>
        <dbReference type="ChEBI" id="CHEBI:57287"/>
        <dbReference type="ChEBI" id="CHEBI:57288"/>
        <dbReference type="ChEBI" id="CHEBI:78522"/>
        <dbReference type="ChEBI" id="CHEBI:232036"/>
    </reaction>
</comment>
<keyword evidence="3" id="KW-0808">Transferase</keyword>
<reference evidence="7" key="1">
    <citation type="submission" date="2020-08" db="EMBL/GenBank/DDBJ databases">
        <authorList>
            <person name="Cejkova D."/>
            <person name="Kubasova T."/>
            <person name="Jahodarova E."/>
            <person name="Rychlik I."/>
        </authorList>
    </citation>
    <scope>NUCLEOTIDE SEQUENCE</scope>
    <source>
        <strain evidence="7">An836</strain>
    </source>
</reference>
<reference evidence="7" key="2">
    <citation type="journal article" date="2021" name="Sci. Rep.">
        <title>The distribution of antibiotic resistance genes in chicken gut microbiota commensals.</title>
        <authorList>
            <person name="Juricova H."/>
            <person name="Matiasovicova J."/>
            <person name="Kubasova T."/>
            <person name="Cejkova D."/>
            <person name="Rychlik I."/>
        </authorList>
    </citation>
    <scope>NUCLEOTIDE SEQUENCE</scope>
    <source>
        <strain evidence="7">An836</strain>
    </source>
</reference>
<evidence type="ECO:0000313" key="7">
    <source>
        <dbReference type="EMBL" id="MBM6699364.1"/>
    </source>
</evidence>
<dbReference type="AlphaFoldDB" id="A0A939B9C5"/>
<organism evidence="7 8">
    <name type="scientific">Bifidobacterium pullorum subsp. saeculare</name>
    <dbReference type="NCBI Taxonomy" id="78257"/>
    <lineage>
        <taxon>Bacteria</taxon>
        <taxon>Bacillati</taxon>
        <taxon>Actinomycetota</taxon>
        <taxon>Actinomycetes</taxon>
        <taxon>Bifidobacteriales</taxon>
        <taxon>Bifidobacteriaceae</taxon>
        <taxon>Bifidobacterium</taxon>
    </lineage>
</organism>